<name>A0ABQ5LNW0_9RHOB</name>
<dbReference type="RefSeq" id="WP_281840641.1">
    <property type="nucleotide sequence ID" value="NZ_BROH01000001.1"/>
</dbReference>
<dbReference type="InterPro" id="IPR002010">
    <property type="entry name" value="T3SS_IM_R"/>
</dbReference>
<accession>A0ABQ5LNW0</accession>
<feature type="transmembrane region" description="Helical" evidence="7">
    <location>
        <begin position="45"/>
        <end position="65"/>
    </location>
</feature>
<comment type="caution">
    <text evidence="8">The sequence shown here is derived from an EMBL/GenBank/DDBJ whole genome shotgun (WGS) entry which is preliminary data.</text>
</comment>
<evidence type="ECO:0000313" key="9">
    <source>
        <dbReference type="Proteomes" id="UP001144205"/>
    </source>
</evidence>
<reference evidence="8" key="1">
    <citation type="journal article" date="2023" name="Int. J. Syst. Evol. Microbiol.">
        <title>Sinisalibacter aestuarii sp. nov., isolated from estuarine sediment of the Arakawa River.</title>
        <authorList>
            <person name="Arafat S.T."/>
            <person name="Hirano S."/>
            <person name="Sato A."/>
            <person name="Takeuchi K."/>
            <person name="Yasuda T."/>
            <person name="Terahara T."/>
            <person name="Hamada M."/>
            <person name="Kobayashi T."/>
        </authorList>
    </citation>
    <scope>NUCLEOTIDE SEQUENCE</scope>
    <source>
        <strain evidence="8">B-399</strain>
    </source>
</reference>
<keyword evidence="8" id="KW-0969">Cilium</keyword>
<evidence type="ECO:0000256" key="3">
    <source>
        <dbReference type="ARBA" id="ARBA00022475"/>
    </source>
</evidence>
<dbReference type="Proteomes" id="UP001144205">
    <property type="component" value="Unassembled WGS sequence"/>
</dbReference>
<keyword evidence="6 7" id="KW-0472">Membrane</keyword>
<evidence type="ECO:0000256" key="2">
    <source>
        <dbReference type="ARBA" id="ARBA00009772"/>
    </source>
</evidence>
<evidence type="ECO:0000256" key="1">
    <source>
        <dbReference type="ARBA" id="ARBA00004651"/>
    </source>
</evidence>
<dbReference type="PRINTS" id="PR00953">
    <property type="entry name" value="TYPE3IMRPROT"/>
</dbReference>
<protein>
    <submittedName>
        <fullName evidence="8">Flagellar biosynthesis protein FliR</fullName>
    </submittedName>
</protein>
<dbReference type="PANTHER" id="PTHR30065:SF1">
    <property type="entry name" value="SURFACE PRESENTATION OF ANTIGENS PROTEIN SPAR"/>
    <property type="match status" value="1"/>
</dbReference>
<comment type="subcellular location">
    <subcellularLocation>
        <location evidence="1">Cell membrane</location>
        <topology evidence="1">Multi-pass membrane protein</topology>
    </subcellularLocation>
</comment>
<feature type="transmembrane region" description="Helical" evidence="7">
    <location>
        <begin position="77"/>
        <end position="100"/>
    </location>
</feature>
<evidence type="ECO:0000256" key="7">
    <source>
        <dbReference type="SAM" id="Phobius"/>
    </source>
</evidence>
<keyword evidence="9" id="KW-1185">Reference proteome</keyword>
<feature type="transmembrane region" description="Helical" evidence="7">
    <location>
        <begin position="131"/>
        <end position="160"/>
    </location>
</feature>
<dbReference type="Pfam" id="PF01311">
    <property type="entry name" value="Bac_export_1"/>
    <property type="match status" value="1"/>
</dbReference>
<evidence type="ECO:0000256" key="4">
    <source>
        <dbReference type="ARBA" id="ARBA00022692"/>
    </source>
</evidence>
<keyword evidence="4 7" id="KW-0812">Transmembrane</keyword>
<feature type="transmembrane region" description="Helical" evidence="7">
    <location>
        <begin position="214"/>
        <end position="240"/>
    </location>
</feature>
<keyword evidence="8" id="KW-0966">Cell projection</keyword>
<dbReference type="PANTHER" id="PTHR30065">
    <property type="entry name" value="FLAGELLAR BIOSYNTHETIC PROTEIN FLIR"/>
    <property type="match status" value="1"/>
</dbReference>
<comment type="similarity">
    <text evidence="2">Belongs to the FliR/MopE/SpaR family.</text>
</comment>
<evidence type="ECO:0000256" key="5">
    <source>
        <dbReference type="ARBA" id="ARBA00022989"/>
    </source>
</evidence>
<feature type="transmembrane region" description="Helical" evidence="7">
    <location>
        <begin position="12"/>
        <end position="33"/>
    </location>
</feature>
<evidence type="ECO:0000256" key="6">
    <source>
        <dbReference type="ARBA" id="ARBA00023136"/>
    </source>
</evidence>
<evidence type="ECO:0000313" key="8">
    <source>
        <dbReference type="EMBL" id="GKY86682.1"/>
    </source>
</evidence>
<keyword evidence="8" id="KW-0282">Flagellum</keyword>
<proteinExistence type="inferred from homology"/>
<organism evidence="8 9">
    <name type="scientific">Sinisalibacter aestuarii</name>
    <dbReference type="NCBI Taxonomy" id="2949426"/>
    <lineage>
        <taxon>Bacteria</taxon>
        <taxon>Pseudomonadati</taxon>
        <taxon>Pseudomonadota</taxon>
        <taxon>Alphaproteobacteria</taxon>
        <taxon>Rhodobacterales</taxon>
        <taxon>Roseobacteraceae</taxon>
        <taxon>Sinisalibacter</taxon>
    </lineage>
</organism>
<keyword evidence="5 7" id="KW-1133">Transmembrane helix</keyword>
<sequence length="258" mass="26502">MTADLAMLANLGQGWLVLAFAVFLRVGAAMALFPAFGERSVPERVRLVLALAFTLIVLPAVAPALRPALAQMEMPGILLLTEAVAGLAIGAVIRLFVLVLQMAGSMAAQATSLAQIFGGQNADPQPAIGHVLLVGGLALAVMLDLHVRLAGVLILSYEVFPPGALPGAEILSAWGLARVAQAFALAFTLAAPFVVASLVYNVALGVINRAMPQLMVAFVGAPAITAGGLILLFLTAPILLSVWGEGLLRLLADPFGGG</sequence>
<keyword evidence="3" id="KW-1003">Cell membrane</keyword>
<feature type="transmembrane region" description="Helical" evidence="7">
    <location>
        <begin position="180"/>
        <end position="202"/>
    </location>
</feature>
<dbReference type="EMBL" id="BROH01000001">
    <property type="protein sequence ID" value="GKY86682.1"/>
    <property type="molecule type" value="Genomic_DNA"/>
</dbReference>
<gene>
    <name evidence="8" type="primary">fliR1</name>
    <name evidence="8" type="ORF">STA1M1_05510</name>
</gene>